<keyword evidence="5" id="KW-1185">Reference proteome</keyword>
<proteinExistence type="predicted"/>
<keyword evidence="3" id="KW-0472">Membrane</keyword>
<dbReference type="GO" id="GO:0004713">
    <property type="term" value="F:protein tyrosine kinase activity"/>
    <property type="evidence" value="ECO:0007669"/>
    <property type="project" value="TreeGrafter"/>
</dbReference>
<protein>
    <submittedName>
        <fullName evidence="4">Uncharacterized protein</fullName>
    </submittedName>
</protein>
<dbReference type="Proteomes" id="UP000193862">
    <property type="component" value="Unassembled WGS sequence"/>
</dbReference>
<feature type="region of interest" description="Disordered" evidence="2">
    <location>
        <begin position="1"/>
        <end position="225"/>
    </location>
</feature>
<feature type="transmembrane region" description="Helical" evidence="3">
    <location>
        <begin position="334"/>
        <end position="357"/>
    </location>
</feature>
<feature type="compositionally biased region" description="Low complexity" evidence="2">
    <location>
        <begin position="37"/>
        <end position="99"/>
    </location>
</feature>
<dbReference type="InterPro" id="IPR050445">
    <property type="entry name" value="Bact_polysacc_biosynth/exp"/>
</dbReference>
<evidence type="ECO:0000256" key="3">
    <source>
        <dbReference type="SAM" id="Phobius"/>
    </source>
</evidence>
<dbReference type="RefSeq" id="WP_143267434.1">
    <property type="nucleotide sequence ID" value="NZ_FWFS01000003.1"/>
</dbReference>
<dbReference type="Gene3D" id="1.20.120.1490">
    <property type="match status" value="1"/>
</dbReference>
<feature type="compositionally biased region" description="Low complexity" evidence="2">
    <location>
        <begin position="149"/>
        <end position="165"/>
    </location>
</feature>
<organism evidence="4 5">
    <name type="scientific">Aquimixticola soesokkakensis</name>
    <dbReference type="NCBI Taxonomy" id="1519096"/>
    <lineage>
        <taxon>Bacteria</taxon>
        <taxon>Pseudomonadati</taxon>
        <taxon>Pseudomonadota</taxon>
        <taxon>Alphaproteobacteria</taxon>
        <taxon>Rhodobacterales</taxon>
        <taxon>Paracoccaceae</taxon>
        <taxon>Aquimixticola</taxon>
    </lineage>
</organism>
<keyword evidence="3" id="KW-1133">Transmembrane helix</keyword>
<accession>A0A1Y5S6T4</accession>
<evidence type="ECO:0000313" key="4">
    <source>
        <dbReference type="EMBL" id="SLN33551.1"/>
    </source>
</evidence>
<feature type="compositionally biased region" description="Low complexity" evidence="2">
    <location>
        <begin position="198"/>
        <end position="220"/>
    </location>
</feature>
<feature type="compositionally biased region" description="Basic residues" evidence="2">
    <location>
        <begin position="1"/>
        <end position="14"/>
    </location>
</feature>
<dbReference type="OrthoDB" id="7810642at2"/>
<dbReference type="PANTHER" id="PTHR32309">
    <property type="entry name" value="TYROSINE-PROTEIN KINASE"/>
    <property type="match status" value="1"/>
</dbReference>
<dbReference type="GO" id="GO:0005886">
    <property type="term" value="C:plasma membrane"/>
    <property type="evidence" value="ECO:0007669"/>
    <property type="project" value="TreeGrafter"/>
</dbReference>
<keyword evidence="1" id="KW-0175">Coiled coil</keyword>
<dbReference type="AlphaFoldDB" id="A0A1Y5S6T4"/>
<dbReference type="PANTHER" id="PTHR32309:SF13">
    <property type="entry name" value="FERRIC ENTEROBACTIN TRANSPORT PROTEIN FEPE"/>
    <property type="match status" value="1"/>
</dbReference>
<reference evidence="4 5" key="1">
    <citation type="submission" date="2017-03" db="EMBL/GenBank/DDBJ databases">
        <authorList>
            <person name="Afonso C.L."/>
            <person name="Miller P.J."/>
            <person name="Scott M.A."/>
            <person name="Spackman E."/>
            <person name="Goraichik I."/>
            <person name="Dimitrov K.M."/>
            <person name="Suarez D.L."/>
            <person name="Swayne D.E."/>
        </authorList>
    </citation>
    <scope>NUCLEOTIDE SEQUENCE [LARGE SCALE GENOMIC DNA]</scope>
    <source>
        <strain evidence="4 5">CECT 8620</strain>
    </source>
</reference>
<feature type="coiled-coil region" evidence="1">
    <location>
        <begin position="509"/>
        <end position="601"/>
    </location>
</feature>
<gene>
    <name evidence="4" type="ORF">AQS8620_01156</name>
</gene>
<feature type="compositionally biased region" description="Basic and acidic residues" evidence="2">
    <location>
        <begin position="120"/>
        <end position="132"/>
    </location>
</feature>
<keyword evidence="3" id="KW-0812">Transmembrane</keyword>
<evidence type="ECO:0000313" key="5">
    <source>
        <dbReference type="Proteomes" id="UP000193862"/>
    </source>
</evidence>
<evidence type="ECO:0000256" key="1">
    <source>
        <dbReference type="SAM" id="Coils"/>
    </source>
</evidence>
<evidence type="ECO:0000256" key="2">
    <source>
        <dbReference type="SAM" id="MobiDB-lite"/>
    </source>
</evidence>
<dbReference type="EMBL" id="FWFS01000003">
    <property type="protein sequence ID" value="SLN33551.1"/>
    <property type="molecule type" value="Genomic_DNA"/>
</dbReference>
<feature type="transmembrane region" description="Helical" evidence="3">
    <location>
        <begin position="669"/>
        <end position="689"/>
    </location>
</feature>
<sequence length="695" mass="74274">MTTKPKAMKFRIKRSTGDLPEPVDGGKSAAKPTQPEAANSPAASVNPSPVKATLKPVAKPATPKAANAPLANAAAPDTAPSGPTQGPTQGTTSGPAPQGAPSPKVMMRPSGGKAAQALRAELDARAAARARPDGTPPAQSTPTSPLQNAPPRRAAKPSAPDAGLFDNDDGEDGFGDMVYASAAQPTSVNRAAPDKSAPKPAGPASGAASAPTTSTTSQADIDSDIDAIRREGLTGRQLRMARRVAQKHGLAATSDFDAVRLLRAQGVDPFARAGMLEVVPTKTGTDIAIPDGPKLPQTVEKPKLPAPQVAERLQRDTEISQIQRDIAKRRRRKMLLLFTRLAVFVGLPTIAAGTYFYTMASPMYATNTEFVIQQAEAPSASGLSGMLKGTAFATSQDSITVQSYLTSRDAMLRLDQDVGFKARFQNPDIDPIQRLPMDATNEATYKLYKRNVTIGYDPTEGIIKMEVVAPDPQASADFSRKLINYAEEQVDQMTQRLREDQMSGARDSFDDSEQKMIAAQEKIVGLQEQLGIISPDAETGAIMGQITGFETQLAEKRLQLQQLLDNPRPNAARVDGAQGDITRLQNLIAELRNQMTDTTSANGSLARISSELRMAEVDLATRQMMMQQALQALEASRVEANRQTRYLSMGVSPVAPDEPTYPRKFENTVLAFLIFAGLYLMASLTASVLREQVSG</sequence>
<name>A0A1Y5S6T4_9RHOB</name>
<feature type="compositionally biased region" description="Polar residues" evidence="2">
    <location>
        <begin position="137"/>
        <end position="147"/>
    </location>
</feature>